<dbReference type="GO" id="GO:0016491">
    <property type="term" value="F:oxidoreductase activity"/>
    <property type="evidence" value="ECO:0007669"/>
    <property type="project" value="InterPro"/>
</dbReference>
<evidence type="ECO:0000313" key="2">
    <source>
        <dbReference type="Proteomes" id="UP000294257"/>
    </source>
</evidence>
<organism evidence="1 2">
    <name type="scientific">Herbihabitans rhizosphaerae</name>
    <dbReference type="NCBI Taxonomy" id="1872711"/>
    <lineage>
        <taxon>Bacteria</taxon>
        <taxon>Bacillati</taxon>
        <taxon>Actinomycetota</taxon>
        <taxon>Actinomycetes</taxon>
        <taxon>Pseudonocardiales</taxon>
        <taxon>Pseudonocardiaceae</taxon>
        <taxon>Herbihabitans</taxon>
    </lineage>
</organism>
<dbReference type="RefSeq" id="WP_130342366.1">
    <property type="nucleotide sequence ID" value="NZ_SGWQ01000001.1"/>
</dbReference>
<accession>A0A4Q7L504</accession>
<reference evidence="1 2" key="1">
    <citation type="submission" date="2019-02" db="EMBL/GenBank/DDBJ databases">
        <title>Genomic Encyclopedia of Type Strains, Phase IV (KMG-IV): sequencing the most valuable type-strain genomes for metagenomic binning, comparative biology and taxonomic classification.</title>
        <authorList>
            <person name="Goeker M."/>
        </authorList>
    </citation>
    <scope>NUCLEOTIDE SEQUENCE [LARGE SCALE GENOMIC DNA]</scope>
    <source>
        <strain evidence="1 2">DSM 101727</strain>
    </source>
</reference>
<dbReference type="OrthoDB" id="163266at2"/>
<name>A0A4Q7L504_9PSEU</name>
<sequence length="87" mass="9751">MVEHVGRVSEARRYVVLEVLLREPGGVVVASGYGWASQWLRNVVAAPSVRVWWGRLKAVASRARVLEPDEGRRFGTGRRIRGRRGPS</sequence>
<dbReference type="InterPro" id="IPR004378">
    <property type="entry name" value="F420H2_quin_Rdtase"/>
</dbReference>
<evidence type="ECO:0000313" key="1">
    <source>
        <dbReference type="EMBL" id="RZS44719.1"/>
    </source>
</evidence>
<dbReference type="EMBL" id="SGWQ01000001">
    <property type="protein sequence ID" value="RZS44719.1"/>
    <property type="molecule type" value="Genomic_DNA"/>
</dbReference>
<dbReference type="Gene3D" id="2.30.110.10">
    <property type="entry name" value="Electron Transport, Fmn-binding Protein, Chain A"/>
    <property type="match status" value="1"/>
</dbReference>
<dbReference type="InterPro" id="IPR012349">
    <property type="entry name" value="Split_barrel_FMN-bd"/>
</dbReference>
<dbReference type="NCBIfam" id="TIGR00026">
    <property type="entry name" value="hi_GC_TIGR00026"/>
    <property type="match status" value="1"/>
</dbReference>
<comment type="caution">
    <text evidence="1">The sequence shown here is derived from an EMBL/GenBank/DDBJ whole genome shotgun (WGS) entry which is preliminary data.</text>
</comment>
<gene>
    <name evidence="1" type="ORF">EV193_101596</name>
</gene>
<keyword evidence="2" id="KW-1185">Reference proteome</keyword>
<proteinExistence type="predicted"/>
<protein>
    <submittedName>
        <fullName evidence="1">Deazaflavin-dependent oxidoreductase (Nitroreductase family)</fullName>
    </submittedName>
</protein>
<dbReference type="Proteomes" id="UP000294257">
    <property type="component" value="Unassembled WGS sequence"/>
</dbReference>
<dbReference type="AlphaFoldDB" id="A0A4Q7L504"/>